<evidence type="ECO:0000256" key="5">
    <source>
        <dbReference type="ARBA" id="ARBA00023251"/>
    </source>
</evidence>
<evidence type="ECO:0000256" key="6">
    <source>
        <dbReference type="ARBA" id="ARBA00023315"/>
    </source>
</evidence>
<dbReference type="PIRSF" id="PIRSF000452">
    <property type="entry name" value="6-N-acetyltransf"/>
    <property type="match status" value="1"/>
</dbReference>
<reference evidence="11 12" key="1">
    <citation type="journal article" date="2023" name="Int. J. Syst. Evol. Microbiol.">
        <title>Physiological and genomic analyses of cobalamin (vitamin B12)-auxotrophy of Lysobacter auxotrophicus sp. nov., a methionine-auxotrophic chitinolytic bacterium isolated from chitin-treated soil.</title>
        <authorList>
            <person name="Saito A."/>
            <person name="Dohra H."/>
            <person name="Hamada M."/>
            <person name="Moriuchi R."/>
            <person name="Kotsuchibashi Y."/>
            <person name="Mori K."/>
        </authorList>
    </citation>
    <scope>NUCLEOTIDE SEQUENCE [LARGE SCALE GENOMIC DNA]</scope>
    <source>
        <strain evidence="11 12">5-21a</strain>
    </source>
</reference>
<gene>
    <name evidence="11" type="ORF">LA521A_29170</name>
</gene>
<evidence type="ECO:0000256" key="3">
    <source>
        <dbReference type="ARBA" id="ARBA00017677"/>
    </source>
</evidence>
<protein>
    <recommendedName>
        <fullName evidence="3 9">Aminoglycoside N(6')-acetyltransferase type 1</fullName>
        <ecNumber evidence="2 9">2.3.1.82</ecNumber>
    </recommendedName>
    <alternativeName>
        <fullName evidence="7 9">Aminoglycoside resistance protein</fullName>
    </alternativeName>
</protein>
<keyword evidence="5 9" id="KW-0046">Antibiotic resistance</keyword>
<keyword evidence="6 9" id="KW-0012">Acyltransferase</keyword>
<sequence>MSDAVAVRRAAAGDVAAWHALRIALWPDADETLDELRAQLQRDDAATWLAFDADDRAIAFAEAGLRRDYVNGTETSPVGFLEGLYVVEAWRRSGVGRALVAAVEEWTRGQGCSELASDALIDNLQSHAAHAAYGFEETERVVYFRKLLPGAPR</sequence>
<dbReference type="InterPro" id="IPR024170">
    <property type="entry name" value="Aminoglycoside_N6-AcTrfrase"/>
</dbReference>
<dbReference type="NCBIfam" id="NF043067">
    <property type="entry name" value="AAC_6p_group_E"/>
    <property type="match status" value="1"/>
</dbReference>
<organism evidence="11 12">
    <name type="scientific">Lysobacter auxotrophicus</name>
    <dbReference type="NCBI Taxonomy" id="2992573"/>
    <lineage>
        <taxon>Bacteria</taxon>
        <taxon>Pseudomonadati</taxon>
        <taxon>Pseudomonadota</taxon>
        <taxon>Gammaproteobacteria</taxon>
        <taxon>Lysobacterales</taxon>
        <taxon>Lysobacteraceae</taxon>
        <taxon>Lysobacter</taxon>
    </lineage>
</organism>
<evidence type="ECO:0000256" key="4">
    <source>
        <dbReference type="ARBA" id="ARBA00022679"/>
    </source>
</evidence>
<dbReference type="Pfam" id="PF00583">
    <property type="entry name" value="Acetyltransf_1"/>
    <property type="match status" value="1"/>
</dbReference>
<evidence type="ECO:0000256" key="8">
    <source>
        <dbReference type="ARBA" id="ARBA00048923"/>
    </source>
</evidence>
<dbReference type="EC" id="2.3.1.82" evidence="2 9"/>
<evidence type="ECO:0000256" key="2">
    <source>
        <dbReference type="ARBA" id="ARBA00012888"/>
    </source>
</evidence>
<dbReference type="PANTHER" id="PTHR43877:SF1">
    <property type="entry name" value="ACETYLTRANSFERASE"/>
    <property type="match status" value="1"/>
</dbReference>
<keyword evidence="12" id="KW-1185">Reference proteome</keyword>
<dbReference type="Gene3D" id="3.40.630.30">
    <property type="match status" value="1"/>
</dbReference>
<accession>A0ABM8DGI9</accession>
<evidence type="ECO:0000313" key="12">
    <source>
        <dbReference type="Proteomes" id="UP001317822"/>
    </source>
</evidence>
<dbReference type="PROSITE" id="PS51186">
    <property type="entry name" value="GNAT"/>
    <property type="match status" value="1"/>
</dbReference>
<keyword evidence="4 9" id="KW-0808">Transferase</keyword>
<comment type="catalytic activity">
    <reaction evidence="8 9">
        <text>kanamycin B + acetyl-CoA = N(6')-acetylkanamycin B + CoA + H(+)</text>
        <dbReference type="Rhea" id="RHEA:16449"/>
        <dbReference type="ChEBI" id="CHEBI:15378"/>
        <dbReference type="ChEBI" id="CHEBI:57287"/>
        <dbReference type="ChEBI" id="CHEBI:57288"/>
        <dbReference type="ChEBI" id="CHEBI:58390"/>
        <dbReference type="ChEBI" id="CHEBI:58549"/>
        <dbReference type="EC" id="2.3.1.82"/>
    </reaction>
</comment>
<feature type="domain" description="N-acetyltransferase" evidence="10">
    <location>
        <begin position="5"/>
        <end position="153"/>
    </location>
</feature>
<dbReference type="SUPFAM" id="SSF55729">
    <property type="entry name" value="Acyl-CoA N-acyltransferases (Nat)"/>
    <property type="match status" value="1"/>
</dbReference>
<name>A0ABM8DGI9_9GAMM</name>
<dbReference type="CDD" id="cd04301">
    <property type="entry name" value="NAT_SF"/>
    <property type="match status" value="1"/>
</dbReference>
<dbReference type="InterPro" id="IPR000182">
    <property type="entry name" value="GNAT_dom"/>
</dbReference>
<proteinExistence type="predicted"/>
<evidence type="ECO:0000259" key="10">
    <source>
        <dbReference type="PROSITE" id="PS51186"/>
    </source>
</evidence>
<dbReference type="InterPro" id="IPR016181">
    <property type="entry name" value="Acyl_CoA_acyltransferase"/>
</dbReference>
<evidence type="ECO:0000256" key="9">
    <source>
        <dbReference type="PIRNR" id="PIRNR000452"/>
    </source>
</evidence>
<dbReference type="RefSeq" id="WP_281779629.1">
    <property type="nucleotide sequence ID" value="NZ_AP027041.1"/>
</dbReference>
<dbReference type="Proteomes" id="UP001317822">
    <property type="component" value="Chromosome"/>
</dbReference>
<comment type="subunit">
    <text evidence="1 9">Homodimer.</text>
</comment>
<evidence type="ECO:0000256" key="7">
    <source>
        <dbReference type="ARBA" id="ARBA00029660"/>
    </source>
</evidence>
<dbReference type="EMBL" id="AP027041">
    <property type="protein sequence ID" value="BDU17716.1"/>
    <property type="molecule type" value="Genomic_DNA"/>
</dbReference>
<dbReference type="InterPro" id="IPR050832">
    <property type="entry name" value="Bact_Acetyltransf"/>
</dbReference>
<evidence type="ECO:0000313" key="11">
    <source>
        <dbReference type="EMBL" id="BDU17716.1"/>
    </source>
</evidence>
<evidence type="ECO:0000256" key="1">
    <source>
        <dbReference type="ARBA" id="ARBA00011738"/>
    </source>
</evidence>
<dbReference type="PANTHER" id="PTHR43877">
    <property type="entry name" value="AMINOALKYLPHOSPHONATE N-ACETYLTRANSFERASE-RELATED-RELATED"/>
    <property type="match status" value="1"/>
</dbReference>
<comment type="function">
    <text evidence="9">Catalyzes the transfer of an acetyl group from acetyl-CoA to the 6'-amino group of aminoglycoside molecules conferring resistance to antibiotics containing the purpurosamine ring.</text>
</comment>